<organism evidence="1 2">
    <name type="scientific">Mycoplasma haematolamae (strain Purdue)</name>
    <dbReference type="NCBI Taxonomy" id="1212765"/>
    <lineage>
        <taxon>Bacteria</taxon>
        <taxon>Bacillati</taxon>
        <taxon>Mycoplasmatota</taxon>
        <taxon>Mollicutes</taxon>
        <taxon>Mycoplasmataceae</taxon>
        <taxon>Mycoplasma</taxon>
    </lineage>
</organism>
<proteinExistence type="predicted"/>
<sequence length="220" mass="24207">MVTWAKYALQGIAFFGATGTAAKVTYAYTMPTPRGKSVKVKLNSSQGKEVTAQLPETLDIEIPSNSKLQMKLGKSNSGNGECIEITYNGVSESSNQGGLYLLGAIEAETYLSNMPLCGNKHVWTIINKKTNDSKKLVCDHEYVLGVDQTKKHLKCELRRAEDLMNEQKYEVALGDKPNNVVCTRKPNTYQVTCESNQDFSLKYTAISNGKIEPALEIATP</sequence>
<evidence type="ECO:0000313" key="2">
    <source>
        <dbReference type="Proteomes" id="UP000006502"/>
    </source>
</evidence>
<dbReference type="HOGENOM" id="CLU_1249472_0_0_14"/>
<protein>
    <submittedName>
        <fullName evidence="1">Uncharacterized protein</fullName>
    </submittedName>
</protein>
<dbReference type="KEGG" id="mhl:MHLP_04120"/>
<keyword evidence="2" id="KW-1185">Reference proteome</keyword>
<accession>I7CKI2</accession>
<reference evidence="1 2" key="1">
    <citation type="journal article" date="2012" name="J. Bacteriol.">
        <title>Genome Sequence of "Candidatus Mycoplasma haemolamae" Strain Purdue, a Red Blood Cell Pathogen of Alpacas (Vicugna pacos) and Llamas (Lama glama).</title>
        <authorList>
            <person name="Guimaraes A.M."/>
            <person name="Toth B."/>
            <person name="Santos A.P."/>
            <person name="do Nascimento N.C."/>
            <person name="Kritchevsky J.E."/>
            <person name="Messick J.B."/>
        </authorList>
    </citation>
    <scope>NUCLEOTIDE SEQUENCE [LARGE SCALE GENOMIC DNA]</scope>
    <source>
        <strain evidence="1 2">Purdue</strain>
    </source>
</reference>
<name>I7CKI2_MYCHA</name>
<gene>
    <name evidence="1" type="ordered locus">MHLP_04120</name>
</gene>
<dbReference type="AlphaFoldDB" id="I7CKI2"/>
<dbReference type="PATRIC" id="fig|1212765.3.peg.935"/>
<dbReference type="EMBL" id="CP003731">
    <property type="protein sequence ID" value="AFO52404.1"/>
    <property type="molecule type" value="Genomic_DNA"/>
</dbReference>
<evidence type="ECO:0000313" key="1">
    <source>
        <dbReference type="EMBL" id="AFO52404.1"/>
    </source>
</evidence>
<dbReference type="STRING" id="1212765.MHLP_04120"/>
<reference evidence="2" key="2">
    <citation type="submission" date="2012-07" db="EMBL/GenBank/DDBJ databases">
        <title>Complete genome sequence of 'Candidatus Mycoplasma haemolamae'.</title>
        <authorList>
            <person name="Guimaraes A.M.S."/>
            <person name="Toth B."/>
            <person name="Santos A.P."/>
            <person name="Nascimento N.C."/>
            <person name="Sojka J.E."/>
            <person name="Messick J.B."/>
        </authorList>
    </citation>
    <scope>NUCLEOTIDE SEQUENCE [LARGE SCALE GENOMIC DNA]</scope>
    <source>
        <strain evidence="2">Purdue</strain>
    </source>
</reference>
<dbReference type="Proteomes" id="UP000006502">
    <property type="component" value="Chromosome"/>
</dbReference>